<evidence type="ECO:0000313" key="5">
    <source>
        <dbReference type="EMBL" id="MCD0265035.1"/>
    </source>
</evidence>
<evidence type="ECO:0000313" key="6">
    <source>
        <dbReference type="Proteomes" id="UP001430396"/>
    </source>
</evidence>
<dbReference type="InterPro" id="IPR045851">
    <property type="entry name" value="AMP-bd_C_sf"/>
</dbReference>
<keyword evidence="2" id="KW-0596">Phosphopantetheine</keyword>
<dbReference type="Pfam" id="PF00501">
    <property type="entry name" value="AMP-binding"/>
    <property type="match status" value="1"/>
</dbReference>
<organism evidence="5 6">
    <name type="scientific">Xanthomonas melonis</name>
    <dbReference type="NCBI Taxonomy" id="56456"/>
    <lineage>
        <taxon>Bacteria</taxon>
        <taxon>Pseudomonadati</taxon>
        <taxon>Pseudomonadota</taxon>
        <taxon>Gammaproteobacteria</taxon>
        <taxon>Lysobacterales</taxon>
        <taxon>Lysobacteraceae</taxon>
        <taxon>Xanthomonas</taxon>
    </lineage>
</organism>
<dbReference type="Pfam" id="PF13193">
    <property type="entry name" value="AMP-binding_C"/>
    <property type="match status" value="1"/>
</dbReference>
<dbReference type="Gene3D" id="1.10.1200.10">
    <property type="entry name" value="ACP-like"/>
    <property type="match status" value="1"/>
</dbReference>
<dbReference type="InterPro" id="IPR001242">
    <property type="entry name" value="Condensation_dom"/>
</dbReference>
<evidence type="ECO:0000256" key="1">
    <source>
        <dbReference type="ARBA" id="ARBA00001957"/>
    </source>
</evidence>
<dbReference type="InterPro" id="IPR010071">
    <property type="entry name" value="AA_adenyl_dom"/>
</dbReference>
<dbReference type="PANTHER" id="PTHR45527">
    <property type="entry name" value="NONRIBOSOMAL PEPTIDE SYNTHETASE"/>
    <property type="match status" value="1"/>
</dbReference>
<dbReference type="InterPro" id="IPR025110">
    <property type="entry name" value="AMP-bd_C"/>
</dbReference>
<dbReference type="PROSITE" id="PS00455">
    <property type="entry name" value="AMP_BINDING"/>
    <property type="match status" value="1"/>
</dbReference>
<accession>A0ABS8NPP3</accession>
<dbReference type="SUPFAM" id="SSF47336">
    <property type="entry name" value="ACP-like"/>
    <property type="match status" value="1"/>
</dbReference>
<gene>
    <name evidence="5" type="ORF">JWH11_00980</name>
</gene>
<dbReference type="InterPro" id="IPR023213">
    <property type="entry name" value="CAT-like_dom_sf"/>
</dbReference>
<reference evidence="5" key="1">
    <citation type="submission" date="2021-02" db="EMBL/GenBank/DDBJ databases">
        <title>Copper resistance gene diversity in local Xanthomonas species at agrochemical polluted sites in Trinidad, Trinidad and Tobago.</title>
        <authorList>
            <person name="Ramnarine S.D.B.J."/>
            <person name="Ramsubhag A."/>
            <person name="Jayaraman J."/>
        </authorList>
    </citation>
    <scope>NUCLEOTIDE SEQUENCE</scope>
    <source>
        <strain evidence="5">CaNP6A</strain>
    </source>
</reference>
<keyword evidence="6" id="KW-1185">Reference proteome</keyword>
<dbReference type="SUPFAM" id="SSF52777">
    <property type="entry name" value="CoA-dependent acyltransferases"/>
    <property type="match status" value="4"/>
</dbReference>
<dbReference type="InterPro" id="IPR009081">
    <property type="entry name" value="PP-bd_ACP"/>
</dbReference>
<dbReference type="Proteomes" id="UP001430396">
    <property type="component" value="Unassembled WGS sequence"/>
</dbReference>
<dbReference type="InterPro" id="IPR036736">
    <property type="entry name" value="ACP-like_sf"/>
</dbReference>
<evidence type="ECO:0000256" key="3">
    <source>
        <dbReference type="ARBA" id="ARBA00022553"/>
    </source>
</evidence>
<feature type="domain" description="Carrier" evidence="4">
    <location>
        <begin position="975"/>
        <end position="1049"/>
    </location>
</feature>
<protein>
    <submittedName>
        <fullName evidence="5">Amino acid adenylation domain-containing protein</fullName>
    </submittedName>
</protein>
<dbReference type="Pfam" id="PF00550">
    <property type="entry name" value="PP-binding"/>
    <property type="match status" value="1"/>
</dbReference>
<dbReference type="InterPro" id="IPR006162">
    <property type="entry name" value="Ppantetheine_attach_site"/>
</dbReference>
<dbReference type="PROSITE" id="PS00012">
    <property type="entry name" value="PHOSPHOPANTETHEINE"/>
    <property type="match status" value="1"/>
</dbReference>
<dbReference type="PANTHER" id="PTHR45527:SF1">
    <property type="entry name" value="FATTY ACID SYNTHASE"/>
    <property type="match status" value="1"/>
</dbReference>
<comment type="cofactor">
    <cofactor evidence="1">
        <name>pantetheine 4'-phosphate</name>
        <dbReference type="ChEBI" id="CHEBI:47942"/>
    </cofactor>
</comment>
<dbReference type="Gene3D" id="3.30.559.10">
    <property type="entry name" value="Chloramphenicol acetyltransferase-like domain"/>
    <property type="match status" value="2"/>
</dbReference>
<dbReference type="Gene3D" id="3.30.559.30">
    <property type="entry name" value="Nonribosomal peptide synthetase, condensation domain"/>
    <property type="match status" value="2"/>
</dbReference>
<dbReference type="NCBIfam" id="TIGR01733">
    <property type="entry name" value="AA-adenyl-dom"/>
    <property type="match status" value="1"/>
</dbReference>
<comment type="caution">
    <text evidence="5">The sequence shown here is derived from an EMBL/GenBank/DDBJ whole genome shotgun (WGS) entry which is preliminary data.</text>
</comment>
<dbReference type="PROSITE" id="PS50075">
    <property type="entry name" value="CARRIER"/>
    <property type="match status" value="1"/>
</dbReference>
<dbReference type="InterPro" id="IPR000873">
    <property type="entry name" value="AMP-dep_synth/lig_dom"/>
</dbReference>
<dbReference type="Gene3D" id="3.40.50.980">
    <property type="match status" value="2"/>
</dbReference>
<name>A0ABS8NPP3_9XANT</name>
<dbReference type="CDD" id="cd19544">
    <property type="entry name" value="E-C_NRPS"/>
    <property type="match status" value="1"/>
</dbReference>
<sequence length="1541" mass="171729">MHTNVCSAFPLSGPQREVWLEQLMLGHSHASIIGGSVEIEDEIDVACFRRAVQWMADRCETLRTRILQEVDSDGIPLQTFADHLEVPVPVVDASGLPNPERWRDAWVQEQMEIPFQFDGTPLWRIALCQVQPRSWCFVVSAHHILLDGWSIYLVLQTLSQIYNSLRVGRAPNVVLRSYMDFLDYDLSYRSSTRYQRDRAYWVEKYATLPSPMFASGSRRAGENDVPRSMKFMREFPRVLLDRMALFGKAHGFSPLQVSLAALYIYFSRTLQRDDISIGMPVLNRSGHQFKTSIGMFAQMTPLRMRFDEESTFLELVSNLSKELRKDYRHQNFPISEIGRECGLLKSGAARLFDVLFSFEEDEHMYRFGSQHSRSFKCSNGHEAEPLSLFVRSNAHDDVALLHAVYNTAYFQADEIELLTERWIQLIDQGLTSPERRLSTFELTASVEVATLDAWSRGKETEVRGVTFQALFQAQAICTPDAIAVVCADRQLTYAQLNAQANQLAHHLIAMGLEPDERVALCMERGVELVVALLAVLKAGGAYVPLDPQYPAERLFYMLEDSAPRALLVHSATAAHLPTAEVPRLDLDAPGWRSAAKSDPQVPGLTSSHLAYVIYTSGSSGRPKGVMVQHAALLNYLEWGADYYRPQQGAVVSSSLSFDATVTSLLLPLLCGGTTELLPEHDEIDALRRRLSSDKPLGLVKITPSHLEVLTQQLAGCDTAPCAALFVIGGEALPASTVKRLRALAPDVRLVNEYGPTETVVGCIVYEIPLGWESTTAITVPIGKPISNMRVYVLDKSGRPVPIGIAGEVCIAGAQVTRGYLNRNQLTEQRFVTDAFCSSADARMYRTGDLARWLPDGTLDYLGRNDDQIKLRGFRIEPAEIACRLQEHPLVRDAAVVAHADIGGQKALVAYYVEAAGSELSPTSLRDHLQRQLPEHMVPAFYVRVDALPLTPNGKLDLKALPTPQETASIQRRYVAPEGQVEQLLAKLWSEVLHVDQVGRHDHFFELGGHSLRIVALLERMRRHGLHAEVRALLSQPTLMAMAAATSASSNSSVPENRIPPECDRLMPAHLSLVDMNQESIDHIVTTVSGGVRNVQDIYLLAPLQEGLVYHHLSAERGDPYLQRVSFTFADHARLEAFADALQRVVLRHDIMRTAIVWDHVDEPVQVVWRRAVVPWVEYRLDAAEGDVLQQLQAQMDPDRQQLELSNAPLLRIGYARDPLGQRWVGVLLLHHLICDATSLGRLIREIGCCLQGTAEELPAPFPYRDYTTQARLSQQSQEHTTFFTEMLGGVSEPTLPFGLRVPEGSGSDVRRVVEWLDSSVDQRLRVQARQLGVSAGAIHHLAWAQVLRMTAGQDDVVFGTVLLGRTKGKNIEQAIGMFINTLPIRLKLGNATVRTATRQTQAWLSALLSHEHASLALAQRCSGVDAPHPLFNTLLNYRRSSREHLGGAMVEVWPGIGMLGEEEHSTYPVCLSVDDTGDGTQFTLSACEMFDPEHLCTYMQVALTQLVEALETTEDRPLHALCVLPEAERQRLLGFNAATTR</sequence>
<proteinExistence type="predicted"/>
<evidence type="ECO:0000259" key="4">
    <source>
        <dbReference type="PROSITE" id="PS50075"/>
    </source>
</evidence>
<dbReference type="CDD" id="cd05930">
    <property type="entry name" value="A_NRPS"/>
    <property type="match status" value="1"/>
</dbReference>
<dbReference type="EMBL" id="JAFFQI010000157">
    <property type="protein sequence ID" value="MCD0265035.1"/>
    <property type="molecule type" value="Genomic_DNA"/>
</dbReference>
<keyword evidence="3" id="KW-0597">Phosphoprotein</keyword>
<dbReference type="Pfam" id="PF00668">
    <property type="entry name" value="Condensation"/>
    <property type="match status" value="2"/>
</dbReference>
<dbReference type="Gene3D" id="3.30.300.30">
    <property type="match status" value="1"/>
</dbReference>
<dbReference type="SUPFAM" id="SSF56801">
    <property type="entry name" value="Acetyl-CoA synthetase-like"/>
    <property type="match status" value="1"/>
</dbReference>
<feature type="non-terminal residue" evidence="5">
    <location>
        <position position="1541"/>
    </location>
</feature>
<dbReference type="Gene3D" id="2.30.38.10">
    <property type="entry name" value="Luciferase, Domain 3"/>
    <property type="match status" value="1"/>
</dbReference>
<dbReference type="RefSeq" id="WP_268983502.1">
    <property type="nucleotide sequence ID" value="NZ_JAFFQI010000157.1"/>
</dbReference>
<evidence type="ECO:0000256" key="2">
    <source>
        <dbReference type="ARBA" id="ARBA00022450"/>
    </source>
</evidence>
<dbReference type="InterPro" id="IPR020845">
    <property type="entry name" value="AMP-binding_CS"/>
</dbReference>